<dbReference type="InterPro" id="IPR047262">
    <property type="entry name" value="PRX-like1"/>
</dbReference>
<sequence>MAGVLTATTSSIGVRSLSLSSENSLHSTFSSSRCYSSMVWSWNPLLRRTTVLLSRKLVIRAARTESKGVSLGFRPPDFELPEPLTGKVWKLDEFEEYPALLGNVHLQSLSVRNTSEEGYRKDFKLLHEERASGDSNFLELCNYSPTGRT</sequence>
<proteinExistence type="predicted"/>
<dbReference type="Proteomes" id="UP001632038">
    <property type="component" value="Unassembled WGS sequence"/>
</dbReference>
<protein>
    <submittedName>
        <fullName evidence="1">Uncharacterized protein</fullName>
    </submittedName>
</protein>
<dbReference type="EMBL" id="JAVIJP010000017">
    <property type="protein sequence ID" value="KAL3641150.1"/>
    <property type="molecule type" value="Genomic_DNA"/>
</dbReference>
<name>A0ABD3DFN3_9LAMI</name>
<dbReference type="PANTHER" id="PTHR43640:SF1">
    <property type="entry name" value="THIOREDOXIN-DEPENDENT PEROXIREDOXIN"/>
    <property type="match status" value="1"/>
</dbReference>
<evidence type="ECO:0000313" key="1">
    <source>
        <dbReference type="EMBL" id="KAL3641150.1"/>
    </source>
</evidence>
<gene>
    <name evidence="1" type="ORF">CASFOL_016118</name>
</gene>
<dbReference type="AlphaFoldDB" id="A0ABD3DFN3"/>
<accession>A0ABD3DFN3</accession>
<keyword evidence="2" id="KW-1185">Reference proteome</keyword>
<organism evidence="1 2">
    <name type="scientific">Castilleja foliolosa</name>
    <dbReference type="NCBI Taxonomy" id="1961234"/>
    <lineage>
        <taxon>Eukaryota</taxon>
        <taxon>Viridiplantae</taxon>
        <taxon>Streptophyta</taxon>
        <taxon>Embryophyta</taxon>
        <taxon>Tracheophyta</taxon>
        <taxon>Spermatophyta</taxon>
        <taxon>Magnoliopsida</taxon>
        <taxon>eudicotyledons</taxon>
        <taxon>Gunneridae</taxon>
        <taxon>Pentapetalae</taxon>
        <taxon>asterids</taxon>
        <taxon>lamiids</taxon>
        <taxon>Lamiales</taxon>
        <taxon>Orobanchaceae</taxon>
        <taxon>Pedicularideae</taxon>
        <taxon>Castillejinae</taxon>
        <taxon>Castilleja</taxon>
    </lineage>
</organism>
<comment type="caution">
    <text evidence="1">The sequence shown here is derived from an EMBL/GenBank/DDBJ whole genome shotgun (WGS) entry which is preliminary data.</text>
</comment>
<dbReference type="PANTHER" id="PTHR43640">
    <property type="entry name" value="OS07G0260300 PROTEIN"/>
    <property type="match status" value="1"/>
</dbReference>
<evidence type="ECO:0000313" key="2">
    <source>
        <dbReference type="Proteomes" id="UP001632038"/>
    </source>
</evidence>
<reference evidence="2" key="1">
    <citation type="journal article" date="2024" name="IScience">
        <title>Strigolactones Initiate the Formation of Haustorium-like Structures in Castilleja.</title>
        <authorList>
            <person name="Buerger M."/>
            <person name="Peterson D."/>
            <person name="Chory J."/>
        </authorList>
    </citation>
    <scope>NUCLEOTIDE SEQUENCE [LARGE SCALE GENOMIC DNA]</scope>
</reference>